<dbReference type="FunFam" id="3.20.20.70:FF:000106">
    <property type="entry name" value="Deoxyribose-phosphate aldolase"/>
    <property type="match status" value="1"/>
</dbReference>
<evidence type="ECO:0000313" key="10">
    <source>
        <dbReference type="EMBL" id="CAG4645636.1"/>
    </source>
</evidence>
<reference evidence="10" key="1">
    <citation type="submission" date="2021-04" db="EMBL/GenBank/DDBJ databases">
        <authorList>
            <person name="Cornetti L."/>
        </authorList>
    </citation>
    <scope>NUCLEOTIDE SEQUENCE</scope>
</reference>
<evidence type="ECO:0000256" key="7">
    <source>
        <dbReference type="ARBA" id="ARBA00032755"/>
    </source>
</evidence>
<keyword evidence="4" id="KW-0456">Lyase</keyword>
<dbReference type="GO" id="GO:0009264">
    <property type="term" value="P:deoxyribonucleotide catabolic process"/>
    <property type="evidence" value="ECO:0007669"/>
    <property type="project" value="InterPro"/>
</dbReference>
<keyword evidence="5 9" id="KW-0704">Schiff base</keyword>
<feature type="active site" description="Schiff-base intermediate with acetaldehyde" evidence="9">
    <location>
        <position position="216"/>
    </location>
</feature>
<dbReference type="EC" id="4.1.2.4" evidence="3"/>
<sequence length="316" mass="34893">MDVRNLISELDQGWVNSVVVNDYGVRKRVQDLCKYEVAESEQLHWLVRAIQCIDLTTLAGDDCPSNVRRLCHKACHPIKKSLAEQYGLGYVKTAAVCVYPARVPDAARSLRELNCEGVNIASVATGFPSGQTPLTAKLEEIRYAVEHGANEIDIVISRELAITHQWEKLHEELVAMRKACGEAHMKSILAVGELGTLSNVYKASLVAMMAGSDFIKTSTGKEATNATLPVGVVMCRAIREYYRMTGHRVGFKPAGGVRSSKDVLQWLVLIKKELGDDWLNPSLFRIGASALLNDIERNIYTLLTGEFPCADEMPMA</sequence>
<gene>
    <name evidence="10" type="primary">EOG090X08W6</name>
</gene>
<dbReference type="GO" id="GO:0005737">
    <property type="term" value="C:cytoplasm"/>
    <property type="evidence" value="ECO:0007669"/>
    <property type="project" value="InterPro"/>
</dbReference>
<evidence type="ECO:0000256" key="4">
    <source>
        <dbReference type="ARBA" id="ARBA00023239"/>
    </source>
</evidence>
<dbReference type="CDD" id="cd00959">
    <property type="entry name" value="DeoC"/>
    <property type="match status" value="1"/>
</dbReference>
<evidence type="ECO:0000256" key="3">
    <source>
        <dbReference type="ARBA" id="ARBA00012515"/>
    </source>
</evidence>
<dbReference type="SMART" id="SM01133">
    <property type="entry name" value="DeoC"/>
    <property type="match status" value="1"/>
</dbReference>
<dbReference type="NCBIfam" id="TIGR00126">
    <property type="entry name" value="deoC"/>
    <property type="match status" value="1"/>
</dbReference>
<evidence type="ECO:0000256" key="8">
    <source>
        <dbReference type="ARBA" id="ARBA00048791"/>
    </source>
</evidence>
<dbReference type="EMBL" id="OC988981">
    <property type="protein sequence ID" value="CAG4645636.1"/>
    <property type="molecule type" value="Genomic_DNA"/>
</dbReference>
<dbReference type="Gene3D" id="3.20.20.70">
    <property type="entry name" value="Aldolase class I"/>
    <property type="match status" value="1"/>
</dbReference>
<evidence type="ECO:0000256" key="1">
    <source>
        <dbReference type="ARBA" id="ARBA00004816"/>
    </source>
</evidence>
<accession>A0A9N6WRB0</accession>
<dbReference type="PANTHER" id="PTHR10889:SF3">
    <property type="entry name" value="DEOXYRIBOSE-PHOSPHATE ALDOLASE"/>
    <property type="match status" value="1"/>
</dbReference>
<dbReference type="InterPro" id="IPR002915">
    <property type="entry name" value="DeoC/FbaB/LacD_aldolase"/>
</dbReference>
<evidence type="ECO:0000256" key="2">
    <source>
        <dbReference type="ARBA" id="ARBA00009473"/>
    </source>
</evidence>
<evidence type="ECO:0000256" key="9">
    <source>
        <dbReference type="PIRSR" id="PIRSR001357-50"/>
    </source>
</evidence>
<name>A0A9N6WRB0_9CRUS</name>
<organism evidence="10">
    <name type="scientific">Lynceus sp. MCZ IZ 141354</name>
    <dbReference type="NCBI Taxonomy" id="1930659"/>
    <lineage>
        <taxon>Eukaryota</taxon>
        <taxon>Metazoa</taxon>
        <taxon>Ecdysozoa</taxon>
        <taxon>Arthropoda</taxon>
        <taxon>Crustacea</taxon>
        <taxon>Branchiopoda</taxon>
        <taxon>Diplostraca</taxon>
        <taxon>Laevicaudata</taxon>
        <taxon>Lynceidae</taxon>
        <taxon>Lynceus</taxon>
    </lineage>
</organism>
<proteinExistence type="inferred from homology"/>
<dbReference type="SUPFAM" id="SSF51569">
    <property type="entry name" value="Aldolase"/>
    <property type="match status" value="1"/>
</dbReference>
<protein>
    <recommendedName>
        <fullName evidence="3">deoxyribose-phosphate aldolase</fullName>
        <ecNumber evidence="3">4.1.2.4</ecNumber>
    </recommendedName>
    <alternativeName>
        <fullName evidence="7">2-deoxy-D-ribose 5-phosphate aldolase</fullName>
    </alternativeName>
    <alternativeName>
        <fullName evidence="6">Phosphodeoxyriboaldolase</fullName>
    </alternativeName>
</protein>
<evidence type="ECO:0000256" key="5">
    <source>
        <dbReference type="ARBA" id="ARBA00023270"/>
    </source>
</evidence>
<comment type="catalytic activity">
    <reaction evidence="8">
        <text>2-deoxy-D-ribose 5-phosphate = D-glyceraldehyde 3-phosphate + acetaldehyde</text>
        <dbReference type="Rhea" id="RHEA:12821"/>
        <dbReference type="ChEBI" id="CHEBI:15343"/>
        <dbReference type="ChEBI" id="CHEBI:59776"/>
        <dbReference type="ChEBI" id="CHEBI:62877"/>
        <dbReference type="EC" id="4.1.2.4"/>
    </reaction>
</comment>
<dbReference type="InterPro" id="IPR013785">
    <property type="entry name" value="Aldolase_TIM"/>
</dbReference>
<comment type="pathway">
    <text evidence="1">Carbohydrate degradation; 2-deoxy-D-ribose 1-phosphate degradation; D-glyceraldehyde 3-phosphate and acetaldehyde from 2-deoxy-alpha-D-ribose 1-phosphate: step 2/2.</text>
</comment>
<dbReference type="AlphaFoldDB" id="A0A9N6WRB0"/>
<dbReference type="PANTHER" id="PTHR10889">
    <property type="entry name" value="DEOXYRIBOSE-PHOSPHATE ALDOLASE"/>
    <property type="match status" value="1"/>
</dbReference>
<dbReference type="Pfam" id="PF01791">
    <property type="entry name" value="DeoC"/>
    <property type="match status" value="1"/>
</dbReference>
<comment type="similarity">
    <text evidence="2">Belongs to the DeoC/FbaB aldolase family. DeoC type 2 subfamily.</text>
</comment>
<evidence type="ECO:0000256" key="6">
    <source>
        <dbReference type="ARBA" id="ARBA00031814"/>
    </source>
</evidence>
<dbReference type="GO" id="GO:0016052">
    <property type="term" value="P:carbohydrate catabolic process"/>
    <property type="evidence" value="ECO:0007669"/>
    <property type="project" value="TreeGrafter"/>
</dbReference>
<feature type="active site" description="Proton donor/acceptor" evidence="9">
    <location>
        <position position="252"/>
    </location>
</feature>
<dbReference type="GO" id="GO:0004139">
    <property type="term" value="F:deoxyribose-phosphate aldolase activity"/>
    <property type="evidence" value="ECO:0007669"/>
    <property type="project" value="UniProtKB-EC"/>
</dbReference>
<dbReference type="InterPro" id="IPR011343">
    <property type="entry name" value="DeoC"/>
</dbReference>
<dbReference type="PIRSF" id="PIRSF001357">
    <property type="entry name" value="DeoC"/>
    <property type="match status" value="1"/>
</dbReference>